<keyword evidence="4" id="KW-1185">Reference proteome</keyword>
<feature type="non-terminal residue" evidence="3">
    <location>
        <position position="1"/>
    </location>
</feature>
<evidence type="ECO:0000256" key="2">
    <source>
        <dbReference type="SAM" id="MobiDB-lite"/>
    </source>
</evidence>
<evidence type="ECO:0000313" key="4">
    <source>
        <dbReference type="Proteomes" id="UP001642484"/>
    </source>
</evidence>
<protein>
    <submittedName>
        <fullName evidence="3">Uncharacterized protein</fullName>
    </submittedName>
</protein>
<dbReference type="EMBL" id="CAXAMN010028583">
    <property type="protein sequence ID" value="CAK9117094.1"/>
    <property type="molecule type" value="Genomic_DNA"/>
</dbReference>
<comment type="caution">
    <text evidence="3">The sequence shown here is derived from an EMBL/GenBank/DDBJ whole genome shotgun (WGS) entry which is preliminary data.</text>
</comment>
<feature type="compositionally biased region" description="Polar residues" evidence="2">
    <location>
        <begin position="100"/>
        <end position="128"/>
    </location>
</feature>
<feature type="region of interest" description="Disordered" evidence="2">
    <location>
        <begin position="89"/>
        <end position="147"/>
    </location>
</feature>
<reference evidence="3 4" key="1">
    <citation type="submission" date="2024-02" db="EMBL/GenBank/DDBJ databases">
        <authorList>
            <person name="Chen Y."/>
            <person name="Shah S."/>
            <person name="Dougan E. K."/>
            <person name="Thang M."/>
            <person name="Chan C."/>
        </authorList>
    </citation>
    <scope>NUCLEOTIDE SEQUENCE [LARGE SCALE GENOMIC DNA]</scope>
</reference>
<organism evidence="3 4">
    <name type="scientific">Durusdinium trenchii</name>
    <dbReference type="NCBI Taxonomy" id="1381693"/>
    <lineage>
        <taxon>Eukaryota</taxon>
        <taxon>Sar</taxon>
        <taxon>Alveolata</taxon>
        <taxon>Dinophyceae</taxon>
        <taxon>Suessiales</taxon>
        <taxon>Symbiodiniaceae</taxon>
        <taxon>Durusdinium</taxon>
    </lineage>
</organism>
<evidence type="ECO:0000313" key="3">
    <source>
        <dbReference type="EMBL" id="CAK9117094.1"/>
    </source>
</evidence>
<dbReference type="Proteomes" id="UP001642484">
    <property type="component" value="Unassembled WGS sequence"/>
</dbReference>
<accession>A0ABP0SYB0</accession>
<evidence type="ECO:0000256" key="1">
    <source>
        <dbReference type="SAM" id="Coils"/>
    </source>
</evidence>
<feature type="coiled-coil region" evidence="1">
    <location>
        <begin position="160"/>
        <end position="191"/>
    </location>
</feature>
<proteinExistence type="predicted"/>
<sequence length="328" mass="36962">ARHIPAEKEHLLLFMHERFLSMEEAASFFGGDEGIEAILSQDEFAHALRRSGYGRPAPEQLFHSFSEGQNRIKVRDLLQFIVRLPEDQLSPVKPDLSPDELSTMSATKSRTLPQLPSAIHSRSSSMRQVLSGEDFSPLPNAAGQDPTSASIRTLGDDALLQEEARTVRAESAELRQALSEALRLLAEERRERLTDKAEAQRRHKELELWAEDRIRGVEHLARGHRGNPNFCAGGQGSRKLFISASLSQKGNGFFGTFEWQLANIRRKSSIRHLSRVHGRPCNWESFRSYLALICGSFLEMTLAYGEVARSQLQMAQQFQCSSFLKSFP</sequence>
<name>A0ABP0SYB0_9DINO</name>
<keyword evidence="1" id="KW-0175">Coiled coil</keyword>
<gene>
    <name evidence="3" type="ORF">CCMP2556_LOCUS54515</name>
</gene>